<dbReference type="PANTHER" id="PTHR12395:SF9">
    <property type="entry name" value="DECAPPING AND EXORIBONUCLEASE PROTEIN"/>
    <property type="match status" value="1"/>
</dbReference>
<dbReference type="GO" id="GO:0004519">
    <property type="term" value="F:endonuclease activity"/>
    <property type="evidence" value="ECO:0007669"/>
    <property type="project" value="UniProtKB-KW"/>
</dbReference>
<dbReference type="GO" id="GO:0000166">
    <property type="term" value="F:nucleotide binding"/>
    <property type="evidence" value="ECO:0007669"/>
    <property type="project" value="UniProtKB-KW"/>
</dbReference>
<protein>
    <recommendedName>
        <fullName evidence="6">Decapping nuclease</fullName>
        <ecNumber evidence="6">3.6.1.-</ecNumber>
    </recommendedName>
</protein>
<evidence type="ECO:0000313" key="8">
    <source>
        <dbReference type="EMBL" id="KAJ2686553.1"/>
    </source>
</evidence>
<comment type="catalytic activity">
    <reaction evidence="5">
        <text>a 5'-end NAD(+)-phospho-ribonucleoside in mRNA + H2O = a 5'-end phospho-ribonucleoside in mRNA + NAD(+) + H(+)</text>
        <dbReference type="Rhea" id="RHEA:60880"/>
        <dbReference type="Rhea" id="RHEA-COMP:15692"/>
        <dbReference type="Rhea" id="RHEA-COMP:15698"/>
        <dbReference type="ChEBI" id="CHEBI:15377"/>
        <dbReference type="ChEBI" id="CHEBI:15378"/>
        <dbReference type="ChEBI" id="CHEBI:57540"/>
        <dbReference type="ChEBI" id="CHEBI:138282"/>
        <dbReference type="ChEBI" id="CHEBI:144029"/>
    </reaction>
    <physiologicalReaction direction="left-to-right" evidence="5">
        <dbReference type="Rhea" id="RHEA:60881"/>
    </physiologicalReaction>
</comment>
<comment type="catalytic activity">
    <reaction evidence="3">
        <text>a 5'-end (N(7)-methyl 5'-triphosphoguanosine)-ribonucleoside-ribonucleotide in mRNA + H2O = a (N(7)-methyl 5'-triphosphoguanosine)-nucleoside + a 5'-end phospho-ribonucleoside in mRNA + H(+)</text>
        <dbReference type="Rhea" id="RHEA:66928"/>
        <dbReference type="Rhea" id="RHEA-COMP:15692"/>
        <dbReference type="Rhea" id="RHEA-COMP:17313"/>
        <dbReference type="ChEBI" id="CHEBI:15377"/>
        <dbReference type="ChEBI" id="CHEBI:15378"/>
        <dbReference type="ChEBI" id="CHEBI:138282"/>
        <dbReference type="ChEBI" id="CHEBI:172876"/>
        <dbReference type="ChEBI" id="CHEBI:172877"/>
    </reaction>
    <physiologicalReaction direction="left-to-right" evidence="3">
        <dbReference type="Rhea" id="RHEA:66929"/>
    </physiologicalReaction>
</comment>
<evidence type="ECO:0000256" key="3">
    <source>
        <dbReference type="ARBA" id="ARBA00044676"/>
    </source>
</evidence>
<dbReference type="InterPro" id="IPR013961">
    <property type="entry name" value="RAI1"/>
</dbReference>
<dbReference type="Proteomes" id="UP001151516">
    <property type="component" value="Unassembled WGS sequence"/>
</dbReference>
<keyword evidence="6" id="KW-0479">Metal-binding</keyword>
<name>A0A9W8GEQ6_9FUNG</name>
<keyword evidence="6" id="KW-0694">RNA-binding</keyword>
<dbReference type="OrthoDB" id="5853397at2759"/>
<keyword evidence="6" id="KW-0539">Nucleus</keyword>
<dbReference type="GO" id="GO:0110155">
    <property type="term" value="P:NAD-cap decapping"/>
    <property type="evidence" value="ECO:0007669"/>
    <property type="project" value="TreeGrafter"/>
</dbReference>
<keyword evidence="8" id="KW-0255">Endonuclease</keyword>
<keyword evidence="6" id="KW-0540">Nuclease</keyword>
<dbReference type="EC" id="3.6.1.-" evidence="6"/>
<organism evidence="8 9">
    <name type="scientific">Coemansia spiralis</name>
    <dbReference type="NCBI Taxonomy" id="417178"/>
    <lineage>
        <taxon>Eukaryota</taxon>
        <taxon>Fungi</taxon>
        <taxon>Fungi incertae sedis</taxon>
        <taxon>Zoopagomycota</taxon>
        <taxon>Kickxellomycotina</taxon>
        <taxon>Kickxellomycetes</taxon>
        <taxon>Kickxellales</taxon>
        <taxon>Kickxellaceae</taxon>
        <taxon>Coemansia</taxon>
    </lineage>
</organism>
<comment type="catalytic activity">
    <reaction evidence="4">
        <text>a 5'-end triphospho-ribonucleoside in mRNA + H2O = a 5'-end phospho-ribonucleoside in mRNA + diphosphate + H(+)</text>
        <dbReference type="Rhea" id="RHEA:78683"/>
        <dbReference type="Rhea" id="RHEA-COMP:15692"/>
        <dbReference type="Rhea" id="RHEA-COMP:17164"/>
        <dbReference type="ChEBI" id="CHEBI:15377"/>
        <dbReference type="ChEBI" id="CHEBI:15378"/>
        <dbReference type="ChEBI" id="CHEBI:33019"/>
        <dbReference type="ChEBI" id="CHEBI:138282"/>
        <dbReference type="ChEBI" id="CHEBI:167618"/>
    </reaction>
    <physiologicalReaction direction="left-to-right" evidence="4">
        <dbReference type="Rhea" id="RHEA:78684"/>
    </physiologicalReaction>
</comment>
<keyword evidence="6" id="KW-0378">Hydrolase</keyword>
<evidence type="ECO:0000256" key="6">
    <source>
        <dbReference type="RuleBase" id="RU367113"/>
    </source>
</evidence>
<comment type="function">
    <text evidence="6">Decapping enzyme for NAD-capped RNAs: specifically hydrolyzes the nicotinamide adenine dinucleotide (NAD) cap from a subset of RNAs by removing the entire NAD moiety from the 5'-end of an NAD-capped RNA.</text>
</comment>
<comment type="caution">
    <text evidence="8">The sequence shown here is derived from an EMBL/GenBank/DDBJ whole genome shotgun (WGS) entry which is preliminary data.</text>
</comment>
<proteinExistence type="inferred from homology"/>
<evidence type="ECO:0000259" key="7">
    <source>
        <dbReference type="Pfam" id="PF08652"/>
    </source>
</evidence>
<sequence length="377" mass="43630">MGDAQSSETTEMCTAIRRLSLHPYSKYRIPCPRFNEPFELLSFSYDGQRKVRFDDSELKYYFPPIINPPPCLLDGMDTQIRRDHSKNEHIDGLLAALTRRYSYAPNEFQSDFVMYRGMITRIFVTPYSARDSWAMNATKVGSTIYIEDAPKSQAEEQSDFEQKMTYTGYKFETLCLLDHPTHQLRRDGLLDSALLSRSNTVVDTNREYCSVFRTRLGNHSIISGAEVDCIDQEKPGTAPNRLYRELKTSGILDSPRKLEMFERHKLLKFWAQSFIAGIPTVTVGFRDNDGILHNVEDFRTQDIPRLVKHKQGMWQANVCMNFAHQVLHFIKKYVVEEGPEMQYRIAYDSTSQEVQISALGKLEPFLTREFLARVARP</sequence>
<gene>
    <name evidence="8" type="primary">RAI1</name>
    <name evidence="8" type="ORF">IWW39_003563</name>
</gene>
<accession>A0A9W8GEQ6</accession>
<keyword evidence="9" id="KW-1185">Reference proteome</keyword>
<evidence type="ECO:0000256" key="4">
    <source>
        <dbReference type="ARBA" id="ARBA00044692"/>
    </source>
</evidence>
<comment type="subcellular location">
    <subcellularLocation>
        <location evidence="6">Nucleus</location>
    </subcellularLocation>
</comment>
<evidence type="ECO:0000256" key="1">
    <source>
        <dbReference type="ARBA" id="ARBA00001968"/>
    </source>
</evidence>
<dbReference type="GO" id="GO:0005829">
    <property type="term" value="C:cytosol"/>
    <property type="evidence" value="ECO:0007669"/>
    <property type="project" value="TreeGrafter"/>
</dbReference>
<reference evidence="8" key="1">
    <citation type="submission" date="2022-07" db="EMBL/GenBank/DDBJ databases">
        <title>Phylogenomic reconstructions and comparative analyses of Kickxellomycotina fungi.</title>
        <authorList>
            <person name="Reynolds N.K."/>
            <person name="Stajich J.E."/>
            <person name="Barry K."/>
            <person name="Grigoriev I.V."/>
            <person name="Crous P."/>
            <person name="Smith M.E."/>
        </authorList>
    </citation>
    <scope>NUCLEOTIDE SEQUENCE</scope>
    <source>
        <strain evidence="8">CBS 109367</strain>
    </source>
</reference>
<evidence type="ECO:0000313" key="9">
    <source>
        <dbReference type="Proteomes" id="UP001151516"/>
    </source>
</evidence>
<evidence type="ECO:0000256" key="5">
    <source>
        <dbReference type="ARBA" id="ARBA00048124"/>
    </source>
</evidence>
<dbReference type="InterPro" id="IPR039039">
    <property type="entry name" value="RAI1-like_fam"/>
</dbReference>
<dbReference type="GO" id="GO:0046872">
    <property type="term" value="F:metal ion binding"/>
    <property type="evidence" value="ECO:0007669"/>
    <property type="project" value="UniProtKB-KW"/>
</dbReference>
<dbReference type="GO" id="GO:0034353">
    <property type="term" value="F:mRNA 5'-diphosphatase activity"/>
    <property type="evidence" value="ECO:0007669"/>
    <property type="project" value="TreeGrafter"/>
</dbReference>
<dbReference type="Pfam" id="PF08652">
    <property type="entry name" value="RAI1"/>
    <property type="match status" value="1"/>
</dbReference>
<feature type="domain" description="RAI1-like" evidence="7">
    <location>
        <begin position="36"/>
        <end position="370"/>
    </location>
</feature>
<dbReference type="GO" id="GO:0000956">
    <property type="term" value="P:nuclear-transcribed mRNA catabolic process"/>
    <property type="evidence" value="ECO:0007669"/>
    <property type="project" value="TreeGrafter"/>
</dbReference>
<dbReference type="EMBL" id="JANBTX010000103">
    <property type="protein sequence ID" value="KAJ2686553.1"/>
    <property type="molecule type" value="Genomic_DNA"/>
</dbReference>
<dbReference type="PANTHER" id="PTHR12395">
    <property type="entry name" value="DOM-3 RELATED"/>
    <property type="match status" value="1"/>
</dbReference>
<keyword evidence="6" id="KW-0547">Nucleotide-binding</keyword>
<dbReference type="AlphaFoldDB" id="A0A9W8GEQ6"/>
<dbReference type="GO" id="GO:0003723">
    <property type="term" value="F:RNA binding"/>
    <property type="evidence" value="ECO:0007669"/>
    <property type="project" value="UniProtKB-KW"/>
</dbReference>
<comment type="similarity">
    <text evidence="2 6">Belongs to the DXO/Dom3Z family.</text>
</comment>
<dbReference type="GO" id="GO:0005634">
    <property type="term" value="C:nucleus"/>
    <property type="evidence" value="ECO:0007669"/>
    <property type="project" value="UniProtKB-SubCell"/>
</dbReference>
<evidence type="ECO:0000256" key="2">
    <source>
        <dbReference type="ARBA" id="ARBA00006562"/>
    </source>
</evidence>
<comment type="cofactor">
    <cofactor evidence="1 6">
        <name>a divalent metal cation</name>
        <dbReference type="ChEBI" id="CHEBI:60240"/>
    </cofactor>
</comment>